<reference evidence="7 9" key="1">
    <citation type="journal article" date="2010" name="BMC Genomics">
        <title>Combination of measures distinguishes pre-miRNAs from other stem-loops in the genome of the newly sequenced Anopheles darlingi.</title>
        <authorList>
            <person name="Mendes N.D."/>
            <person name="Freitas A.T."/>
            <person name="Vasconcelos A.T."/>
            <person name="Sagot M.F."/>
        </authorList>
    </citation>
    <scope>NUCLEOTIDE SEQUENCE</scope>
</reference>
<dbReference type="InterPro" id="IPR057618">
    <property type="entry name" value="Znf_POGZ/Z280C-D-like"/>
</dbReference>
<keyword evidence="9" id="KW-1185">Reference proteome</keyword>
<keyword evidence="3" id="KW-0863">Zinc-finger</keyword>
<dbReference type="PROSITE" id="PS00028">
    <property type="entry name" value="ZINC_FINGER_C2H2_1"/>
    <property type="match status" value="1"/>
</dbReference>
<reference evidence="8" key="4">
    <citation type="submission" date="2015-06" db="UniProtKB">
        <authorList>
            <consortium name="EnsemblMetazoa"/>
        </authorList>
    </citation>
    <scope>IDENTIFICATION</scope>
</reference>
<feature type="region of interest" description="Disordered" evidence="5">
    <location>
        <begin position="123"/>
        <end position="240"/>
    </location>
</feature>
<dbReference type="STRING" id="43151.W5J8I2"/>
<dbReference type="VEuPathDB" id="VectorBase:ADAC008682"/>
<name>W5J8I2_ANODA</name>
<dbReference type="Proteomes" id="UP000000673">
    <property type="component" value="Unassembled WGS sequence"/>
</dbReference>
<keyword evidence="1" id="KW-0479">Metal-binding</keyword>
<evidence type="ECO:0000259" key="6">
    <source>
        <dbReference type="PROSITE" id="PS00028"/>
    </source>
</evidence>
<dbReference type="eggNOG" id="KOG1721">
    <property type="taxonomic scope" value="Eukaryota"/>
</dbReference>
<feature type="region of interest" description="Disordered" evidence="5">
    <location>
        <begin position="1147"/>
        <end position="1181"/>
    </location>
</feature>
<feature type="region of interest" description="Disordered" evidence="5">
    <location>
        <begin position="1208"/>
        <end position="1244"/>
    </location>
</feature>
<gene>
    <name evidence="7" type="ORF">AND_008682</name>
</gene>
<reference evidence="7" key="3">
    <citation type="journal article" date="2013" name="Nucleic Acids Res.">
        <title>The genome of Anopheles darlingi, the main neotropical malaria vector.</title>
        <authorList>
            <person name="Marinotti O."/>
            <person name="Cerqueira G.C."/>
            <person name="de Almeida L.G."/>
            <person name="Ferro M.I."/>
            <person name="Loreto E.L."/>
            <person name="Zaha A."/>
            <person name="Teixeira S.M."/>
            <person name="Wespiser A.R."/>
            <person name="Almeida E Silva A."/>
            <person name="Schlindwein A.D."/>
            <person name="Pacheco A.C."/>
            <person name="Silva A.L."/>
            <person name="Graveley B.R."/>
            <person name="Walenz B.P."/>
            <person name="Lima Bde A."/>
            <person name="Ribeiro C.A."/>
            <person name="Nunes-Silva C.G."/>
            <person name="de Carvalho C.R."/>
            <person name="Soares C.M."/>
            <person name="de Menezes C.B."/>
            <person name="Matiolli C."/>
            <person name="Caffrey D."/>
            <person name="Araujo D.A."/>
            <person name="de Oliveira D.M."/>
            <person name="Golenbock D."/>
            <person name="Grisard E.C."/>
            <person name="Fantinatti-Garboggini F."/>
            <person name="de Carvalho F.M."/>
            <person name="Barcellos F.G."/>
            <person name="Prosdocimi F."/>
            <person name="May G."/>
            <person name="Azevedo Junior G.M."/>
            <person name="Guimaraes G.M."/>
            <person name="Goldman G.H."/>
            <person name="Padilha I.Q."/>
            <person name="Batista Jda S."/>
            <person name="Ferro J.A."/>
            <person name="Ribeiro J.M."/>
            <person name="Fietto J.L."/>
            <person name="Dabbas K.M."/>
            <person name="Cerdeira L."/>
            <person name="Agnez-Lima L.F."/>
            <person name="Brocchi M."/>
            <person name="de Carvalho M.O."/>
            <person name="Teixeira Mde M."/>
            <person name="Diniz Maia Mde M."/>
            <person name="Goldman M.H."/>
            <person name="Cruz Schneider M.P."/>
            <person name="Felipe M.S."/>
            <person name="Hungria M."/>
            <person name="Nicolas M.F."/>
            <person name="Pereira M."/>
            <person name="Montes M.A."/>
            <person name="Cantao M.E."/>
            <person name="Vincentz M."/>
            <person name="Rafael M.S."/>
            <person name="Silverman N."/>
            <person name="Stoco P.H."/>
            <person name="Souza R.C."/>
            <person name="Vicentini R."/>
            <person name="Gazzinelli R.T."/>
            <person name="Neves Rde O."/>
            <person name="Silva R."/>
            <person name="Astolfi-Filho S."/>
            <person name="Maciel T.E."/>
            <person name="Urmenyi T.P."/>
            <person name="Tadei W.P."/>
            <person name="Camargo E.P."/>
            <person name="de Vasconcelos A.T."/>
        </authorList>
    </citation>
    <scope>NUCLEOTIDE SEQUENCE</scope>
</reference>
<reference evidence="7" key="2">
    <citation type="submission" date="2010-05" db="EMBL/GenBank/DDBJ databases">
        <authorList>
            <person name="Almeida L.G."/>
            <person name="Nicolas M.F."/>
            <person name="Souza R.C."/>
            <person name="Vasconcelos A.T.R."/>
        </authorList>
    </citation>
    <scope>NUCLEOTIDE SEQUENCE</scope>
</reference>
<dbReference type="VEuPathDB" id="VectorBase:ADAR2_001549"/>
<dbReference type="AlphaFoldDB" id="W5J8I2"/>
<accession>W5J8I2</accession>
<feature type="domain" description="C2H2-type" evidence="6">
    <location>
        <begin position="863"/>
        <end position="884"/>
    </location>
</feature>
<dbReference type="OMA" id="PKVRTHH"/>
<protein>
    <recommendedName>
        <fullName evidence="6">C2H2-type domain-containing protein</fullName>
    </recommendedName>
</protein>
<evidence type="ECO:0000313" key="8">
    <source>
        <dbReference type="EnsemblMetazoa" id="ADAC008682-PA"/>
    </source>
</evidence>
<feature type="compositionally biased region" description="Polar residues" evidence="5">
    <location>
        <begin position="1214"/>
        <end position="1223"/>
    </location>
</feature>
<organism evidence="7">
    <name type="scientific">Anopheles darlingi</name>
    <name type="common">Mosquito</name>
    <dbReference type="NCBI Taxonomy" id="43151"/>
    <lineage>
        <taxon>Eukaryota</taxon>
        <taxon>Metazoa</taxon>
        <taxon>Ecdysozoa</taxon>
        <taxon>Arthropoda</taxon>
        <taxon>Hexapoda</taxon>
        <taxon>Insecta</taxon>
        <taxon>Pterygota</taxon>
        <taxon>Neoptera</taxon>
        <taxon>Endopterygota</taxon>
        <taxon>Diptera</taxon>
        <taxon>Nematocera</taxon>
        <taxon>Culicoidea</taxon>
        <taxon>Culicidae</taxon>
        <taxon>Anophelinae</taxon>
        <taxon>Anopheles</taxon>
    </lineage>
</organism>
<evidence type="ECO:0000256" key="3">
    <source>
        <dbReference type="ARBA" id="ARBA00022771"/>
    </source>
</evidence>
<keyword evidence="2" id="KW-0677">Repeat</keyword>
<dbReference type="PANTHER" id="PTHR24408:SF60">
    <property type="entry name" value="RELATIVE OF WOC, ISOFORM C"/>
    <property type="match status" value="1"/>
</dbReference>
<dbReference type="EnsemblMetazoa" id="ADAC008682-RA">
    <property type="protein sequence ID" value="ADAC008682-PA"/>
    <property type="gene ID" value="ADAC008682"/>
</dbReference>
<dbReference type="GO" id="GO:0043565">
    <property type="term" value="F:sequence-specific DNA binding"/>
    <property type="evidence" value="ECO:0007669"/>
    <property type="project" value="TreeGrafter"/>
</dbReference>
<dbReference type="GO" id="GO:0008270">
    <property type="term" value="F:zinc ion binding"/>
    <property type="evidence" value="ECO:0007669"/>
    <property type="project" value="UniProtKB-KW"/>
</dbReference>
<keyword evidence="4" id="KW-0862">Zinc</keyword>
<dbReference type="FunCoup" id="W5J8I2">
    <property type="interactions" value="368"/>
</dbReference>
<evidence type="ECO:0000313" key="9">
    <source>
        <dbReference type="Proteomes" id="UP000000673"/>
    </source>
</evidence>
<dbReference type="SMART" id="SM00355">
    <property type="entry name" value="ZnF_C2H2"/>
    <property type="match status" value="5"/>
</dbReference>
<evidence type="ECO:0000256" key="5">
    <source>
        <dbReference type="SAM" id="MobiDB-lite"/>
    </source>
</evidence>
<dbReference type="EMBL" id="ADMH02002066">
    <property type="protein sequence ID" value="ETN59693.1"/>
    <property type="molecule type" value="Genomic_DNA"/>
</dbReference>
<evidence type="ECO:0000313" key="7">
    <source>
        <dbReference type="EMBL" id="ETN59693.1"/>
    </source>
</evidence>
<evidence type="ECO:0000256" key="1">
    <source>
        <dbReference type="ARBA" id="ARBA00022723"/>
    </source>
</evidence>
<dbReference type="Gene3D" id="3.30.160.60">
    <property type="entry name" value="Classic Zinc Finger"/>
    <property type="match status" value="1"/>
</dbReference>
<dbReference type="InterPro" id="IPR013087">
    <property type="entry name" value="Znf_C2H2_type"/>
</dbReference>
<dbReference type="GO" id="GO:0000981">
    <property type="term" value="F:DNA-binding transcription factor activity, RNA polymerase II-specific"/>
    <property type="evidence" value="ECO:0007669"/>
    <property type="project" value="TreeGrafter"/>
</dbReference>
<sequence>MCLQGFEITRLAGKKPLRGNIQNLHPWLAWVHQTKMARRPIEVEMTLSLDCWQDVLSPAQKAAYEKAEQEYNAIRSKLQAIVKESGGTNIFSGEVFTAYQVLGPVPGLEKISQPVTALATKKKIQPNAPPPLTPLPASAVASSSKHGVPGIPPDTATRRRTRQSLPLSDDDFRDPSPVMLDDDEEDYMPLSKRMKVKDKKTSDEVVKPQKTVETPKREKTAKSPIPQTSSHSIGGAGKPNEYNAVGGLRIAAGDKDKKRSLAEPSMIVDLTSDEATSTAADSREISFSKIQGKTFPSLVVVARPSLRMPEKVPNDRPSLDARVKSVLVFSPGKFTEWLIQQGLLKSEQQCKVHLKKPLKLGMYSDVSKFIHSGGYVWISECCPARFTSVFNGSLFEESSHAPSVLLKLIYHWACQTSVANVANWVKVDNMYMKRFYTLLRSVCSIALCQHMPMLGGHGKVVEVGVISLGTTSQDGQQRQVKVEVLGVLDREAKLIRLRAVDPPGEGDRSYKKRFAKILEPLAVWTHKESLIVTDLTVDKSTLNCMGYKHVLQTPTAEAAFKNSNANVMNYLRSIVPRMFQSTLSLLSRQIIQQFLNELVWREMYGSTPATTFDNILKHIAEQVRMDHKETLLARLTKVSTDPFRQWHFVMETPPAQDSPKRGRKPNQSVTPNKATLAPIAATVKSRGQSPNPPVGSVPVQTDPPKKILLKKVKQEQESASLAAADNISRSRQATKTATESQELVSNRSRKQQYMEKEEIVSLESYYYGIVGGADASEPKDNQLPKKRFNVACPECPAGTFFKSNVELLDHFLRHAKEPSEQEGSEAVVQCRCCLEYVENMEALEIHNQLHHPSETKEANTLSCLICSNHFRSLATLTEHMQKFHLPLEMPYRCAGCTYRSSSQRLAIEHFYNAHRNTLLLQCPFCLKMVTAYRADGPERLAQVLLDFLAHLRQHCSKSVGSKRCHKCALSFFTKGEHKFHSIFDHVSVSCDPADVQLMTSSFNSIVKPKKKASLRKENSTYRLIAGYGDLVFNMECGNICLECKHDFDDFNHTIGLLQCVKCVYQTACLRSVVNHATVCYLNASTAPSTKQLPKELYCSCGYSSCDGNALARHLLSCDRDTVYTSVKAAQTNGGTKRHMLDRLGLIQRDDNDDDDDVEESYHPETNDDDVTSVVPGPSALSYDPSQSLYNIAATSSEQQFNTQLSFDDLGPSSVLPTQDTDLTPQLKDDYQSLATPRVPDQPDF</sequence>
<feature type="compositionally biased region" description="Low complexity" evidence="5">
    <location>
        <begin position="135"/>
        <end position="144"/>
    </location>
</feature>
<proteinExistence type="predicted"/>
<feature type="region of interest" description="Disordered" evidence="5">
    <location>
        <begin position="683"/>
        <end position="702"/>
    </location>
</feature>
<evidence type="ECO:0000256" key="4">
    <source>
        <dbReference type="ARBA" id="ARBA00022833"/>
    </source>
</evidence>
<evidence type="ECO:0000256" key="2">
    <source>
        <dbReference type="ARBA" id="ARBA00022737"/>
    </source>
</evidence>
<dbReference type="PANTHER" id="PTHR24408">
    <property type="entry name" value="ZINC FINGER PROTEIN"/>
    <property type="match status" value="1"/>
</dbReference>
<dbReference type="HOGENOM" id="CLU_003507_0_0_1"/>
<feature type="region of interest" description="Disordered" evidence="5">
    <location>
        <begin position="651"/>
        <end position="673"/>
    </location>
</feature>
<dbReference type="Pfam" id="PF25429">
    <property type="entry name" value="zf-POGZ"/>
    <property type="match status" value="1"/>
</dbReference>
<dbReference type="GO" id="GO:0005634">
    <property type="term" value="C:nucleus"/>
    <property type="evidence" value="ECO:0007669"/>
    <property type="project" value="TreeGrafter"/>
</dbReference>